<protein>
    <submittedName>
        <fullName evidence="1">Uncharacterized protein</fullName>
    </submittedName>
</protein>
<evidence type="ECO:0000313" key="2">
    <source>
        <dbReference type="Proteomes" id="UP000593567"/>
    </source>
</evidence>
<comment type="caution">
    <text evidence="1">The sequence shown here is derived from an EMBL/GenBank/DDBJ whole genome shotgun (WGS) entry which is preliminary data.</text>
</comment>
<reference evidence="1" key="1">
    <citation type="submission" date="2020-06" db="EMBL/GenBank/DDBJ databases">
        <title>Draft genome of Bugula neritina, a colonial animal packing powerful symbionts and potential medicines.</title>
        <authorList>
            <person name="Rayko M."/>
        </authorList>
    </citation>
    <scope>NUCLEOTIDE SEQUENCE [LARGE SCALE GENOMIC DNA]</scope>
    <source>
        <strain evidence="1">Kwan_BN1</strain>
    </source>
</reference>
<organism evidence="1 2">
    <name type="scientific">Bugula neritina</name>
    <name type="common">Brown bryozoan</name>
    <name type="synonym">Sertularia neritina</name>
    <dbReference type="NCBI Taxonomy" id="10212"/>
    <lineage>
        <taxon>Eukaryota</taxon>
        <taxon>Metazoa</taxon>
        <taxon>Spiralia</taxon>
        <taxon>Lophotrochozoa</taxon>
        <taxon>Bryozoa</taxon>
        <taxon>Gymnolaemata</taxon>
        <taxon>Cheilostomatida</taxon>
        <taxon>Flustrina</taxon>
        <taxon>Buguloidea</taxon>
        <taxon>Bugulidae</taxon>
        <taxon>Bugula</taxon>
    </lineage>
</organism>
<dbReference type="AlphaFoldDB" id="A0A7J7K6B0"/>
<gene>
    <name evidence="1" type="ORF">EB796_008189</name>
</gene>
<dbReference type="Proteomes" id="UP000593567">
    <property type="component" value="Unassembled WGS sequence"/>
</dbReference>
<sequence>MYLGIPSLTLFKINQEYRNGVSKGEVDDVVLAERFFRYWYNQKKRLGKSTDRYKDIYTALAGLGKPVFAEIFQQRYLDEVAMKYDDFVSILQENQLKFNSSS</sequence>
<accession>A0A7J7K6B0</accession>
<name>A0A7J7K6B0_BUGNE</name>
<proteinExistence type="predicted"/>
<keyword evidence="2" id="KW-1185">Reference proteome</keyword>
<evidence type="ECO:0000313" key="1">
    <source>
        <dbReference type="EMBL" id="KAF6033504.1"/>
    </source>
</evidence>
<dbReference type="EMBL" id="VXIV02001316">
    <property type="protein sequence ID" value="KAF6033504.1"/>
    <property type="molecule type" value="Genomic_DNA"/>
</dbReference>